<sequence>MTLPRSTIRLRQHAQRLSGAVTATPLVRPSDTEYRMKAPVLVAAREFSLFRGIRSTAMLEQQPAAVPAAFRQLSSAAGSNRRPNPSWKLLNQIKKQVGQLNVEITGLKATNTGLLESNGGLKEEITGLKEEITGLKEEITGLKTSNDELQRSNAKLNVEITGLKATNTGLLESNGGLKEEITGLKTSNDELQRSNARLNDEITGLKTSNKELQRSDERLQRSNERLQASNATLVNRMRIVGTHTLEPVIYMSVFRNWLKESVASKLPPWEAKGIIDGLKSPGNNNSQRSSQMYKRLVMGIERKCAKVVHMSVKKFEMIIDEADQTRALRNQAAHSVSPEDVCLAILYSPSQVRRDLMAIRFRQFWGVTPEKYEALFDADKQLLSGRRMENADDETLQRLCDALRQQFPDGEEELHQSDGETLEGEADNDKDLDGKDDQGKPNDEGAD</sequence>
<accession>A0A5J5EL24</accession>
<evidence type="ECO:0000256" key="1">
    <source>
        <dbReference type="SAM" id="Coils"/>
    </source>
</evidence>
<dbReference type="EMBL" id="VXIS01000243">
    <property type="protein sequence ID" value="KAA8895807.1"/>
    <property type="molecule type" value="Genomic_DNA"/>
</dbReference>
<feature type="region of interest" description="Disordered" evidence="2">
    <location>
        <begin position="407"/>
        <end position="447"/>
    </location>
</feature>
<feature type="compositionally biased region" description="Basic and acidic residues" evidence="2">
    <location>
        <begin position="427"/>
        <end position="447"/>
    </location>
</feature>
<keyword evidence="1" id="KW-0175">Coiled coil</keyword>
<proteinExistence type="predicted"/>
<dbReference type="OrthoDB" id="4096268at2759"/>
<evidence type="ECO:0000313" key="4">
    <source>
        <dbReference type="Proteomes" id="UP000326924"/>
    </source>
</evidence>
<dbReference type="AlphaFoldDB" id="A0A5J5EL24"/>
<comment type="caution">
    <text evidence="3">The sequence shown here is derived from an EMBL/GenBank/DDBJ whole genome shotgun (WGS) entry which is preliminary data.</text>
</comment>
<reference evidence="3 4" key="1">
    <citation type="submission" date="2019-09" db="EMBL/GenBank/DDBJ databases">
        <title>Draft genome of the ectomycorrhizal ascomycete Sphaerosporella brunnea.</title>
        <authorList>
            <consortium name="DOE Joint Genome Institute"/>
            <person name="Benucci G.M."/>
            <person name="Marozzi G."/>
            <person name="Antonielli L."/>
            <person name="Sanchez S."/>
            <person name="Marco P."/>
            <person name="Wang X."/>
            <person name="Falini L.B."/>
            <person name="Barry K."/>
            <person name="Haridas S."/>
            <person name="Lipzen A."/>
            <person name="Labutti K."/>
            <person name="Grigoriev I.V."/>
            <person name="Murat C."/>
            <person name="Martin F."/>
            <person name="Albertini E."/>
            <person name="Donnini D."/>
            <person name="Bonito G."/>
        </authorList>
    </citation>
    <scope>NUCLEOTIDE SEQUENCE [LARGE SCALE GENOMIC DNA]</scope>
    <source>
        <strain evidence="3 4">Sb_GMNB300</strain>
    </source>
</reference>
<dbReference type="Gene3D" id="1.10.287.1490">
    <property type="match status" value="1"/>
</dbReference>
<feature type="coiled-coil region" evidence="1">
    <location>
        <begin position="90"/>
        <end position="232"/>
    </location>
</feature>
<keyword evidence="4" id="KW-1185">Reference proteome</keyword>
<evidence type="ECO:0000313" key="3">
    <source>
        <dbReference type="EMBL" id="KAA8895807.1"/>
    </source>
</evidence>
<dbReference type="InParanoid" id="A0A5J5EL24"/>
<evidence type="ECO:0000256" key="2">
    <source>
        <dbReference type="SAM" id="MobiDB-lite"/>
    </source>
</evidence>
<organism evidence="3 4">
    <name type="scientific">Sphaerosporella brunnea</name>
    <dbReference type="NCBI Taxonomy" id="1250544"/>
    <lineage>
        <taxon>Eukaryota</taxon>
        <taxon>Fungi</taxon>
        <taxon>Dikarya</taxon>
        <taxon>Ascomycota</taxon>
        <taxon>Pezizomycotina</taxon>
        <taxon>Pezizomycetes</taxon>
        <taxon>Pezizales</taxon>
        <taxon>Pyronemataceae</taxon>
        <taxon>Sphaerosporella</taxon>
    </lineage>
</organism>
<name>A0A5J5EL24_9PEZI</name>
<protein>
    <submittedName>
        <fullName evidence="3">Uncharacterized protein</fullName>
    </submittedName>
</protein>
<dbReference type="Proteomes" id="UP000326924">
    <property type="component" value="Unassembled WGS sequence"/>
</dbReference>
<gene>
    <name evidence="3" type="ORF">FN846DRAFT_893816</name>
</gene>